<organism evidence="1 2">
    <name type="scientific">Lacticaseibacillus brantae DSM 23927</name>
    <dbReference type="NCBI Taxonomy" id="1423727"/>
    <lineage>
        <taxon>Bacteria</taxon>
        <taxon>Bacillati</taxon>
        <taxon>Bacillota</taxon>
        <taxon>Bacilli</taxon>
        <taxon>Lactobacillales</taxon>
        <taxon>Lactobacillaceae</taxon>
        <taxon>Lacticaseibacillus</taxon>
    </lineage>
</organism>
<dbReference type="AlphaFoldDB" id="A0A0R2B8X2"/>
<evidence type="ECO:0000313" key="2">
    <source>
        <dbReference type="Proteomes" id="UP000051672"/>
    </source>
</evidence>
<keyword evidence="2" id="KW-1185">Reference proteome</keyword>
<proteinExistence type="predicted"/>
<gene>
    <name evidence="1" type="ORF">FC34_GL001002</name>
</gene>
<reference evidence="1 2" key="1">
    <citation type="journal article" date="2015" name="Genome Announc.">
        <title>Expanding the biotechnology potential of lactobacilli through comparative genomics of 213 strains and associated genera.</title>
        <authorList>
            <person name="Sun Z."/>
            <person name="Harris H.M."/>
            <person name="McCann A."/>
            <person name="Guo C."/>
            <person name="Argimon S."/>
            <person name="Zhang W."/>
            <person name="Yang X."/>
            <person name="Jeffery I.B."/>
            <person name="Cooney J.C."/>
            <person name="Kagawa T.F."/>
            <person name="Liu W."/>
            <person name="Song Y."/>
            <person name="Salvetti E."/>
            <person name="Wrobel A."/>
            <person name="Rasinkangas P."/>
            <person name="Parkhill J."/>
            <person name="Rea M.C."/>
            <person name="O'Sullivan O."/>
            <person name="Ritari J."/>
            <person name="Douillard F.P."/>
            <person name="Paul Ross R."/>
            <person name="Yang R."/>
            <person name="Briner A.E."/>
            <person name="Felis G.E."/>
            <person name="de Vos W.M."/>
            <person name="Barrangou R."/>
            <person name="Klaenhammer T.R."/>
            <person name="Caufield P.W."/>
            <person name="Cui Y."/>
            <person name="Zhang H."/>
            <person name="O'Toole P.W."/>
        </authorList>
    </citation>
    <scope>NUCLEOTIDE SEQUENCE [LARGE SCALE GENOMIC DNA]</scope>
    <source>
        <strain evidence="1 2">DSM 23927</strain>
    </source>
</reference>
<name>A0A0R2B8X2_9LACO</name>
<comment type="caution">
    <text evidence="1">The sequence shown here is derived from an EMBL/GenBank/DDBJ whole genome shotgun (WGS) entry which is preliminary data.</text>
</comment>
<protein>
    <submittedName>
        <fullName evidence="1">Uncharacterized protein</fullName>
    </submittedName>
</protein>
<evidence type="ECO:0000313" key="1">
    <source>
        <dbReference type="EMBL" id="KRM72019.1"/>
    </source>
</evidence>
<accession>A0A0R2B8X2</accession>
<dbReference type="STRING" id="1423727.FC34_GL001002"/>
<dbReference type="PATRIC" id="fig|1423727.3.peg.1009"/>
<dbReference type="RefSeq" id="WP_057894293.1">
    <property type="nucleotide sequence ID" value="NZ_AYZQ01000002.1"/>
</dbReference>
<dbReference type="Proteomes" id="UP000051672">
    <property type="component" value="Unassembled WGS sequence"/>
</dbReference>
<sequence>MDQFGISRLADWLEDNTQAILDKKVKLDLAEILAAVDYLGVLDRPAKTYLNQRQASYYRDESDHKLNLIDDQALLTNTQDRIMVNHVDGAVEDDEIKFTYNHEPVFDEGYHAKKDLNLLKYGLEVIGAAASTGHFDAVQHALSKDAVLSLILAGNQLVTWQA</sequence>
<dbReference type="OrthoDB" id="2314505at2"/>
<dbReference type="EMBL" id="AYZQ01000002">
    <property type="protein sequence ID" value="KRM72019.1"/>
    <property type="molecule type" value="Genomic_DNA"/>
</dbReference>